<evidence type="ECO:0000256" key="2">
    <source>
        <dbReference type="ARBA" id="ARBA00009773"/>
    </source>
</evidence>
<accession>A0ABT6R793</accession>
<organism evidence="9 10">
    <name type="scientific">Exiguobacterium antarcticum</name>
    <dbReference type="NCBI Taxonomy" id="132920"/>
    <lineage>
        <taxon>Bacteria</taxon>
        <taxon>Bacillati</taxon>
        <taxon>Bacillota</taxon>
        <taxon>Bacilli</taxon>
        <taxon>Bacillales</taxon>
        <taxon>Bacillales Family XII. Incertae Sedis</taxon>
        <taxon>Exiguobacterium</taxon>
    </lineage>
</organism>
<evidence type="ECO:0000256" key="8">
    <source>
        <dbReference type="SAM" id="Phobius"/>
    </source>
</evidence>
<feature type="transmembrane region" description="Helical" evidence="8">
    <location>
        <begin position="162"/>
        <end position="185"/>
    </location>
</feature>
<comment type="subcellular location">
    <subcellularLocation>
        <location evidence="1">Cell membrane</location>
        <topology evidence="1">Multi-pass membrane protein</topology>
    </subcellularLocation>
</comment>
<sequence>MSGLISNRSFRIGLFILLVLGIIYMARQVDFLFYPLLVLFTTIFTPFIIAGILFYLSVGFVDSLERRLRSRKLAIFIVLLLLLALVILFLLTLFPLITKQLFAFISAVPGFAERLYRQSLSLYAKYGTSIPSLDNQFSTVDSSMKSATALLGNVFSSIAGSVLWLIQLIASTVFTLFIALFLYVFMLVDGKKLPNALVQFIPISYRKEALLILKDMNGTIRSYVRAQLIVCTFVGSLATLVLWWLDVPYFLPLGLFIFATNIIPYLGPFLGAAPAVLIGFLDEPIKGLYVIIGITIVQQLDANVISPLVQGKSLKVHPITITVVLLVAGQLAGILGMLLAVPFYAVAKVTVLNIIKLAQLRKIALRTDKPVPDRVPEDPT</sequence>
<feature type="transmembrane region" description="Helical" evidence="8">
    <location>
        <begin position="321"/>
        <end position="347"/>
    </location>
</feature>
<evidence type="ECO:0000313" key="9">
    <source>
        <dbReference type="EMBL" id="MDI3236159.1"/>
    </source>
</evidence>
<gene>
    <name evidence="9" type="ORF">QK289_14185</name>
</gene>
<evidence type="ECO:0000256" key="4">
    <source>
        <dbReference type="ARBA" id="ARBA00022475"/>
    </source>
</evidence>
<evidence type="ECO:0000256" key="5">
    <source>
        <dbReference type="ARBA" id="ARBA00022692"/>
    </source>
</evidence>
<keyword evidence="7 8" id="KW-0472">Membrane</keyword>
<dbReference type="RefSeq" id="WP_282357127.1">
    <property type="nucleotide sequence ID" value="NZ_JASBQV010000030.1"/>
</dbReference>
<keyword evidence="4" id="KW-1003">Cell membrane</keyword>
<evidence type="ECO:0000256" key="1">
    <source>
        <dbReference type="ARBA" id="ARBA00004651"/>
    </source>
</evidence>
<evidence type="ECO:0000313" key="10">
    <source>
        <dbReference type="Proteomes" id="UP001243286"/>
    </source>
</evidence>
<comment type="similarity">
    <text evidence="2">Belongs to the autoinducer-2 exporter (AI-2E) (TC 2.A.86) family.</text>
</comment>
<evidence type="ECO:0000256" key="7">
    <source>
        <dbReference type="ARBA" id="ARBA00023136"/>
    </source>
</evidence>
<feature type="transmembrane region" description="Helical" evidence="8">
    <location>
        <begin position="73"/>
        <end position="97"/>
    </location>
</feature>
<comment type="caution">
    <text evidence="9">The sequence shown here is derived from an EMBL/GenBank/DDBJ whole genome shotgun (WGS) entry which is preliminary data.</text>
</comment>
<feature type="transmembrane region" description="Helical" evidence="8">
    <location>
        <begin position="32"/>
        <end position="61"/>
    </location>
</feature>
<keyword evidence="6 8" id="KW-1133">Transmembrane helix</keyword>
<reference evidence="9 10" key="1">
    <citation type="submission" date="2023-04" db="EMBL/GenBank/DDBJ databases">
        <title>Antarctic isolates genomes.</title>
        <authorList>
            <person name="Dimov S.G."/>
        </authorList>
    </citation>
    <scope>NUCLEOTIDE SEQUENCE [LARGE SCALE GENOMIC DNA]</scope>
    <source>
        <strain evidence="9 10">AL19</strain>
    </source>
</reference>
<keyword evidence="3" id="KW-0813">Transport</keyword>
<keyword evidence="10" id="KW-1185">Reference proteome</keyword>
<dbReference type="PANTHER" id="PTHR21716">
    <property type="entry name" value="TRANSMEMBRANE PROTEIN"/>
    <property type="match status" value="1"/>
</dbReference>
<evidence type="ECO:0000256" key="3">
    <source>
        <dbReference type="ARBA" id="ARBA00022448"/>
    </source>
</evidence>
<evidence type="ECO:0000256" key="6">
    <source>
        <dbReference type="ARBA" id="ARBA00022989"/>
    </source>
</evidence>
<feature type="transmembrane region" description="Helical" evidence="8">
    <location>
        <begin position="223"/>
        <end position="245"/>
    </location>
</feature>
<dbReference type="Pfam" id="PF01594">
    <property type="entry name" value="AI-2E_transport"/>
    <property type="match status" value="1"/>
</dbReference>
<feature type="transmembrane region" description="Helical" evidence="8">
    <location>
        <begin position="288"/>
        <end position="309"/>
    </location>
</feature>
<dbReference type="Proteomes" id="UP001243286">
    <property type="component" value="Unassembled WGS sequence"/>
</dbReference>
<name>A0ABT6R793_9BACL</name>
<feature type="transmembrane region" description="Helical" evidence="8">
    <location>
        <begin position="251"/>
        <end position="281"/>
    </location>
</feature>
<feature type="transmembrane region" description="Helical" evidence="8">
    <location>
        <begin position="9"/>
        <end position="26"/>
    </location>
</feature>
<dbReference type="EMBL" id="JASBQV010000030">
    <property type="protein sequence ID" value="MDI3236159.1"/>
    <property type="molecule type" value="Genomic_DNA"/>
</dbReference>
<proteinExistence type="inferred from homology"/>
<protein>
    <submittedName>
        <fullName evidence="9">AI-2E family transporter</fullName>
    </submittedName>
</protein>
<dbReference type="InterPro" id="IPR002549">
    <property type="entry name" value="AI-2E-like"/>
</dbReference>
<dbReference type="PANTHER" id="PTHR21716:SF53">
    <property type="entry name" value="PERMEASE PERM-RELATED"/>
    <property type="match status" value="1"/>
</dbReference>
<keyword evidence="5 8" id="KW-0812">Transmembrane</keyword>